<dbReference type="GO" id="GO:0005525">
    <property type="term" value="F:GTP binding"/>
    <property type="evidence" value="ECO:0007669"/>
    <property type="project" value="UniProtKB-KW"/>
</dbReference>
<dbReference type="SMART" id="SM00174">
    <property type="entry name" value="RHO"/>
    <property type="match status" value="1"/>
</dbReference>
<dbReference type="RefSeq" id="XP_037892993.1">
    <property type="nucleotide sequence ID" value="XM_038037065.1"/>
</dbReference>
<keyword evidence="1" id="KW-0813">Transport</keyword>
<dbReference type="PROSITE" id="PS51420">
    <property type="entry name" value="RHO"/>
    <property type="match status" value="1"/>
</dbReference>
<dbReference type="NCBIfam" id="TIGR00231">
    <property type="entry name" value="small_GTP"/>
    <property type="match status" value="1"/>
</dbReference>
<dbReference type="InterPro" id="IPR050227">
    <property type="entry name" value="Rab"/>
</dbReference>
<dbReference type="KEGG" id="gfs:119639590"/>
<dbReference type="SUPFAM" id="SSF52540">
    <property type="entry name" value="P-loop containing nucleoside triphosphate hydrolases"/>
    <property type="match status" value="1"/>
</dbReference>
<dbReference type="AlphaFoldDB" id="A0A9C5Z4L8"/>
<dbReference type="PROSITE" id="PS51419">
    <property type="entry name" value="RAB"/>
    <property type="match status" value="1"/>
</dbReference>
<dbReference type="GO" id="GO:0003924">
    <property type="term" value="F:GTPase activity"/>
    <property type="evidence" value="ECO:0007669"/>
    <property type="project" value="InterPro"/>
</dbReference>
<dbReference type="InterPro" id="IPR001806">
    <property type="entry name" value="Small_GTPase"/>
</dbReference>
<keyword evidence="4" id="KW-0342">GTP-binding</keyword>
<dbReference type="InterPro" id="IPR027417">
    <property type="entry name" value="P-loop_NTPase"/>
</dbReference>
<dbReference type="FunFam" id="3.40.50.300:FF:002062">
    <property type="entry name" value="Rab-related protein 4"/>
    <property type="match status" value="1"/>
</dbReference>
<dbReference type="InterPro" id="IPR005225">
    <property type="entry name" value="Small_GTP-bd"/>
</dbReference>
<reference evidence="6" key="1">
    <citation type="submission" date="2025-08" db="UniProtKB">
        <authorList>
            <consortium name="RefSeq"/>
        </authorList>
    </citation>
    <scope>IDENTIFICATION</scope>
    <source>
        <tissue evidence="6">Whole body pupa</tissue>
    </source>
</reference>
<dbReference type="PROSITE" id="PS51421">
    <property type="entry name" value="RAS"/>
    <property type="match status" value="1"/>
</dbReference>
<dbReference type="SMART" id="SM00173">
    <property type="entry name" value="RAS"/>
    <property type="match status" value="1"/>
</dbReference>
<dbReference type="GeneID" id="119639590"/>
<evidence type="ECO:0000256" key="3">
    <source>
        <dbReference type="ARBA" id="ARBA00022927"/>
    </source>
</evidence>
<protein>
    <submittedName>
        <fullName evidence="6">Ras-related protein Rab-18A isoform X1</fullName>
    </submittedName>
</protein>
<evidence type="ECO:0000256" key="4">
    <source>
        <dbReference type="ARBA" id="ARBA00023134"/>
    </source>
</evidence>
<dbReference type="SMART" id="SM00176">
    <property type="entry name" value="RAN"/>
    <property type="match status" value="1"/>
</dbReference>
<dbReference type="PANTHER" id="PTHR47977">
    <property type="entry name" value="RAS-RELATED PROTEIN RAB"/>
    <property type="match status" value="1"/>
</dbReference>
<gene>
    <name evidence="6" type="primary">LOC119639590</name>
</gene>
<dbReference type="Pfam" id="PF00071">
    <property type="entry name" value="Ras"/>
    <property type="match status" value="1"/>
</dbReference>
<dbReference type="Proteomes" id="UP000092443">
    <property type="component" value="Unplaced"/>
</dbReference>
<keyword evidence="3" id="KW-0653">Protein transport</keyword>
<proteinExistence type="predicted"/>
<dbReference type="SMART" id="SM00175">
    <property type="entry name" value="RAB"/>
    <property type="match status" value="1"/>
</dbReference>
<sequence length="212" mass="24488">MLNDKAIKLLVIGESGVGKSSLIRRFVENKFDEYHDVTIGMDFKSKTMNIDGVDYKLALWDTAGAERFRSLTPSFYRKALGAILVYDITNRESLAKLEAWFTELENYSDNPNIATIVVGNKIDNVRAVSREEGVKFARKHRSLFLETSAKNDEFVADVFRDIVEKIVSSEHFERTHNNNTLNVSEERSLNYRDWSCIVELLFVFDFYDTLYV</sequence>
<name>A0A9C5Z4L8_9MUSC</name>
<keyword evidence="2" id="KW-0547">Nucleotide-binding</keyword>
<organism evidence="5 6">
    <name type="scientific">Glossina fuscipes</name>
    <dbReference type="NCBI Taxonomy" id="7396"/>
    <lineage>
        <taxon>Eukaryota</taxon>
        <taxon>Metazoa</taxon>
        <taxon>Ecdysozoa</taxon>
        <taxon>Arthropoda</taxon>
        <taxon>Hexapoda</taxon>
        <taxon>Insecta</taxon>
        <taxon>Pterygota</taxon>
        <taxon>Neoptera</taxon>
        <taxon>Endopterygota</taxon>
        <taxon>Diptera</taxon>
        <taxon>Brachycera</taxon>
        <taxon>Muscomorpha</taxon>
        <taxon>Hippoboscoidea</taxon>
        <taxon>Glossinidae</taxon>
        <taxon>Glossina</taxon>
    </lineage>
</organism>
<evidence type="ECO:0000313" key="6">
    <source>
        <dbReference type="RefSeq" id="XP_037892993.1"/>
    </source>
</evidence>
<evidence type="ECO:0000256" key="2">
    <source>
        <dbReference type="ARBA" id="ARBA00022741"/>
    </source>
</evidence>
<dbReference type="InterPro" id="IPR025662">
    <property type="entry name" value="Sigma_54_int_dom_ATP-bd_1"/>
</dbReference>
<dbReference type="PRINTS" id="PR00449">
    <property type="entry name" value="RASTRNSFRMNG"/>
</dbReference>
<accession>A0A9C5Z4L8</accession>
<keyword evidence="5" id="KW-1185">Reference proteome</keyword>
<dbReference type="GO" id="GO:0015031">
    <property type="term" value="P:protein transport"/>
    <property type="evidence" value="ECO:0007669"/>
    <property type="project" value="UniProtKB-KW"/>
</dbReference>
<dbReference type="PROSITE" id="PS00675">
    <property type="entry name" value="SIGMA54_INTERACT_1"/>
    <property type="match status" value="1"/>
</dbReference>
<evidence type="ECO:0000313" key="5">
    <source>
        <dbReference type="Proteomes" id="UP000092443"/>
    </source>
</evidence>
<evidence type="ECO:0000256" key="1">
    <source>
        <dbReference type="ARBA" id="ARBA00022448"/>
    </source>
</evidence>
<dbReference type="Gene3D" id="3.40.50.300">
    <property type="entry name" value="P-loop containing nucleotide triphosphate hydrolases"/>
    <property type="match status" value="1"/>
</dbReference>